<keyword evidence="7" id="KW-1185">Reference proteome</keyword>
<evidence type="ECO:0000256" key="2">
    <source>
        <dbReference type="ARBA" id="ARBA00022982"/>
    </source>
</evidence>
<dbReference type="PATRIC" id="fig|1335048.3.peg.3032"/>
<feature type="domain" description="Thioredoxin" evidence="5">
    <location>
        <begin position="23"/>
        <end position="144"/>
    </location>
</feature>
<reference evidence="6 7" key="1">
    <citation type="submission" date="2015-09" db="EMBL/GenBank/DDBJ databases">
        <title>Complete genome sequence of Defluviimonas alba cai42t isolated from an oilfield in Xinjiang.</title>
        <authorList>
            <person name="Geng S."/>
            <person name="Pan X."/>
            <person name="Wu X."/>
        </authorList>
    </citation>
    <scope>NUCLEOTIDE SEQUENCE [LARGE SCALE GENOMIC DNA]</scope>
    <source>
        <strain evidence="7">cai42</strain>
    </source>
</reference>
<dbReference type="Pfam" id="PF21352">
    <property type="entry name" value="Zn_ribbon_Thio2"/>
    <property type="match status" value="1"/>
</dbReference>
<dbReference type="Gene3D" id="2.30.30.380">
    <property type="entry name" value="Zn-finger domain of Sec23/24"/>
    <property type="match status" value="1"/>
</dbReference>
<evidence type="ECO:0000313" key="6">
    <source>
        <dbReference type="EMBL" id="AMY70151.1"/>
    </source>
</evidence>
<dbReference type="PRINTS" id="PR00421">
    <property type="entry name" value="THIOREDOXIN"/>
</dbReference>
<dbReference type="PANTHER" id="PTHR45663">
    <property type="entry name" value="GEO12009P1"/>
    <property type="match status" value="1"/>
</dbReference>
<keyword evidence="4" id="KW-0676">Redox-active center</keyword>
<dbReference type="AlphaFoldDB" id="A0A159Z4N6"/>
<dbReference type="InterPro" id="IPR013766">
    <property type="entry name" value="Thioredoxin_domain"/>
</dbReference>
<dbReference type="KEGG" id="daa:AKL17_2917"/>
<dbReference type="SUPFAM" id="SSF52833">
    <property type="entry name" value="Thioredoxin-like"/>
    <property type="match status" value="1"/>
</dbReference>
<dbReference type="Gene3D" id="3.40.30.10">
    <property type="entry name" value="Glutaredoxin"/>
    <property type="match status" value="1"/>
</dbReference>
<dbReference type="GO" id="GO:0005829">
    <property type="term" value="C:cytosol"/>
    <property type="evidence" value="ECO:0007669"/>
    <property type="project" value="TreeGrafter"/>
</dbReference>
<keyword evidence="1" id="KW-0813">Transport</keyword>
<protein>
    <submittedName>
        <fullName evidence="6">Thioredoxin</fullName>
    </submittedName>
</protein>
<dbReference type="Pfam" id="PF00085">
    <property type="entry name" value="Thioredoxin"/>
    <property type="match status" value="1"/>
</dbReference>
<dbReference type="PROSITE" id="PS00194">
    <property type="entry name" value="THIOREDOXIN_1"/>
    <property type="match status" value="1"/>
</dbReference>
<keyword evidence="2" id="KW-0249">Electron transport</keyword>
<dbReference type="OrthoDB" id="9790390at2"/>
<evidence type="ECO:0000313" key="7">
    <source>
        <dbReference type="Proteomes" id="UP000076128"/>
    </source>
</evidence>
<dbReference type="InterPro" id="IPR036249">
    <property type="entry name" value="Thioredoxin-like_sf"/>
</dbReference>
<evidence type="ECO:0000256" key="3">
    <source>
        <dbReference type="ARBA" id="ARBA00023157"/>
    </source>
</evidence>
<dbReference type="InterPro" id="IPR017937">
    <property type="entry name" value="Thioredoxin_CS"/>
</dbReference>
<dbReference type="PROSITE" id="PS51352">
    <property type="entry name" value="THIOREDOXIN_2"/>
    <property type="match status" value="1"/>
</dbReference>
<dbReference type="Proteomes" id="UP000076128">
    <property type="component" value="Chromosome"/>
</dbReference>
<dbReference type="EMBL" id="CP012661">
    <property type="protein sequence ID" value="AMY70151.1"/>
    <property type="molecule type" value="Genomic_DNA"/>
</dbReference>
<evidence type="ECO:0000256" key="1">
    <source>
        <dbReference type="ARBA" id="ARBA00022448"/>
    </source>
</evidence>
<evidence type="ECO:0000256" key="4">
    <source>
        <dbReference type="ARBA" id="ARBA00023284"/>
    </source>
</evidence>
<dbReference type="GO" id="GO:0045454">
    <property type="term" value="P:cell redox homeostasis"/>
    <property type="evidence" value="ECO:0007669"/>
    <property type="project" value="TreeGrafter"/>
</dbReference>
<name>A0A159Z4N6_9RHOB</name>
<accession>A0A159Z4N6</accession>
<organism evidence="6 7">
    <name type="scientific">Frigidibacter mobilis</name>
    <dbReference type="NCBI Taxonomy" id="1335048"/>
    <lineage>
        <taxon>Bacteria</taxon>
        <taxon>Pseudomonadati</taxon>
        <taxon>Pseudomonadota</taxon>
        <taxon>Alphaproteobacteria</taxon>
        <taxon>Rhodobacterales</taxon>
        <taxon>Paracoccaceae</taxon>
        <taxon>Frigidibacter</taxon>
    </lineage>
</organism>
<evidence type="ECO:0000259" key="5">
    <source>
        <dbReference type="PROSITE" id="PS51352"/>
    </source>
</evidence>
<proteinExistence type="predicted"/>
<dbReference type="InterPro" id="IPR049299">
    <property type="entry name" value="Thio2_N"/>
</dbReference>
<dbReference type="RefSeq" id="WP_066814285.1">
    <property type="nucleotide sequence ID" value="NZ_CP012661.1"/>
</dbReference>
<dbReference type="NCBIfam" id="NF008229">
    <property type="entry name" value="PRK10996.1"/>
    <property type="match status" value="1"/>
</dbReference>
<dbReference type="STRING" id="1335048.AKL17_2917"/>
<keyword evidence="3" id="KW-1015">Disulfide bond</keyword>
<gene>
    <name evidence="6" type="ORF">AKL17_2917</name>
</gene>
<dbReference type="PANTHER" id="PTHR45663:SF11">
    <property type="entry name" value="GEO12009P1"/>
    <property type="match status" value="1"/>
</dbReference>
<dbReference type="GO" id="GO:0015035">
    <property type="term" value="F:protein-disulfide reductase activity"/>
    <property type="evidence" value="ECO:0007669"/>
    <property type="project" value="TreeGrafter"/>
</dbReference>
<dbReference type="CDD" id="cd02947">
    <property type="entry name" value="TRX_family"/>
    <property type="match status" value="1"/>
</dbReference>
<sequence length="156" mass="16109">MTGSLKLTCAACGQANRVPAERLGAGPKCGICGAALASGKVAELDPETLRKAAGDDLPLLVDFWAPWCGPCRQMAPEFAKAAQALAPEVRLAKIDTEAHPSASQRHAIRGIPALILFHRGREVARLAGARPAADIVAFVRGKLGAAAPASRRPSGA</sequence>